<dbReference type="EMBL" id="PYDT01000010">
    <property type="protein sequence ID" value="THU46770.1"/>
    <property type="molecule type" value="Genomic_DNA"/>
</dbReference>
<dbReference type="PANTHER" id="PTHR33136:SF13">
    <property type="entry name" value="OS10G0328900 PROTEIN"/>
    <property type="match status" value="1"/>
</dbReference>
<dbReference type="InterPro" id="IPR008801">
    <property type="entry name" value="RALF"/>
</dbReference>
<dbReference type="GO" id="GO:0009506">
    <property type="term" value="C:plasmodesma"/>
    <property type="evidence" value="ECO:0007669"/>
    <property type="project" value="TreeGrafter"/>
</dbReference>
<evidence type="ECO:0000256" key="4">
    <source>
        <dbReference type="ARBA" id="ARBA00023157"/>
    </source>
</evidence>
<dbReference type="AlphaFoldDB" id="A0A4S8IF09"/>
<keyword evidence="7" id="KW-1185">Reference proteome</keyword>
<comment type="similarity">
    <text evidence="1">Belongs to the plant rapid alkalinization factor (RALF) family.</text>
</comment>
<proteinExistence type="inferred from homology"/>
<name>A0A4S8IF09_MUSBA</name>
<accession>A0A4S8IF09</accession>
<feature type="chain" id="PRO_5020348775" evidence="5">
    <location>
        <begin position="27"/>
        <end position="105"/>
    </location>
</feature>
<dbReference type="GO" id="GO:0005179">
    <property type="term" value="F:hormone activity"/>
    <property type="evidence" value="ECO:0007669"/>
    <property type="project" value="UniProtKB-KW"/>
</dbReference>
<evidence type="ECO:0000256" key="5">
    <source>
        <dbReference type="SAM" id="SignalP"/>
    </source>
</evidence>
<dbReference type="GO" id="GO:0019722">
    <property type="term" value="P:calcium-mediated signaling"/>
    <property type="evidence" value="ECO:0007669"/>
    <property type="project" value="TreeGrafter"/>
</dbReference>
<dbReference type="Pfam" id="PF05498">
    <property type="entry name" value="RALF"/>
    <property type="match status" value="1"/>
</dbReference>
<evidence type="ECO:0000313" key="6">
    <source>
        <dbReference type="EMBL" id="THU46770.1"/>
    </source>
</evidence>
<protein>
    <submittedName>
        <fullName evidence="6">Uncharacterized protein</fullName>
    </submittedName>
</protein>
<evidence type="ECO:0000256" key="1">
    <source>
        <dbReference type="ARBA" id="ARBA00009178"/>
    </source>
</evidence>
<dbReference type="Proteomes" id="UP000317650">
    <property type="component" value="Chromosome 9"/>
</dbReference>
<keyword evidence="4" id="KW-1015">Disulfide bond</keyword>
<evidence type="ECO:0000256" key="2">
    <source>
        <dbReference type="ARBA" id="ARBA00022702"/>
    </source>
</evidence>
<dbReference type="PANTHER" id="PTHR33136">
    <property type="entry name" value="RAPID ALKALINIZATION FACTOR-LIKE"/>
    <property type="match status" value="1"/>
</dbReference>
<keyword evidence="3 5" id="KW-0732">Signal</keyword>
<reference evidence="6 7" key="1">
    <citation type="journal article" date="2019" name="Nat. Plants">
        <title>Genome sequencing of Musa balbisiana reveals subgenome evolution and function divergence in polyploid bananas.</title>
        <authorList>
            <person name="Yao X."/>
        </authorList>
    </citation>
    <scope>NUCLEOTIDE SEQUENCE [LARGE SCALE GENOMIC DNA]</scope>
    <source>
        <strain evidence="7">cv. DH-PKW</strain>
        <tissue evidence="6">Leaves</tissue>
    </source>
</reference>
<feature type="signal peptide" evidence="5">
    <location>
        <begin position="1"/>
        <end position="26"/>
    </location>
</feature>
<gene>
    <name evidence="6" type="ORF">C4D60_Mb09t08390</name>
</gene>
<organism evidence="6 7">
    <name type="scientific">Musa balbisiana</name>
    <name type="common">Banana</name>
    <dbReference type="NCBI Taxonomy" id="52838"/>
    <lineage>
        <taxon>Eukaryota</taxon>
        <taxon>Viridiplantae</taxon>
        <taxon>Streptophyta</taxon>
        <taxon>Embryophyta</taxon>
        <taxon>Tracheophyta</taxon>
        <taxon>Spermatophyta</taxon>
        <taxon>Magnoliopsida</taxon>
        <taxon>Liliopsida</taxon>
        <taxon>Zingiberales</taxon>
        <taxon>Musaceae</taxon>
        <taxon>Musa</taxon>
    </lineage>
</organism>
<evidence type="ECO:0000313" key="7">
    <source>
        <dbReference type="Proteomes" id="UP000317650"/>
    </source>
</evidence>
<comment type="caution">
    <text evidence="6">The sequence shown here is derived from an EMBL/GenBank/DDBJ whole genome shotgun (WGS) entry which is preliminary data.</text>
</comment>
<sequence>MATEMGRVRCLCVGVLLLLVSAPSAAAGGGRDVEEARLHQLNGTIGEMHEAEEWSLGSEIGRRILQSIQTSISYGALQKDKVPLQTPQPGNPYTRGCEARYYCKS</sequence>
<evidence type="ECO:0000256" key="3">
    <source>
        <dbReference type="ARBA" id="ARBA00022729"/>
    </source>
</evidence>
<keyword evidence="2" id="KW-0372">Hormone</keyword>